<dbReference type="Proteomes" id="UP000828390">
    <property type="component" value="Unassembled WGS sequence"/>
</dbReference>
<reference evidence="1" key="1">
    <citation type="journal article" date="2019" name="bioRxiv">
        <title>The Genome of the Zebra Mussel, Dreissena polymorpha: A Resource for Invasive Species Research.</title>
        <authorList>
            <person name="McCartney M.A."/>
            <person name="Auch B."/>
            <person name="Kono T."/>
            <person name="Mallez S."/>
            <person name="Zhang Y."/>
            <person name="Obille A."/>
            <person name="Becker A."/>
            <person name="Abrahante J.E."/>
            <person name="Garbe J."/>
            <person name="Badalamenti J.P."/>
            <person name="Herman A."/>
            <person name="Mangelson H."/>
            <person name="Liachko I."/>
            <person name="Sullivan S."/>
            <person name="Sone E.D."/>
            <person name="Koren S."/>
            <person name="Silverstein K.A.T."/>
            <person name="Beckman K.B."/>
            <person name="Gohl D.M."/>
        </authorList>
    </citation>
    <scope>NUCLEOTIDE SEQUENCE</scope>
    <source>
        <strain evidence="1">Duluth1</strain>
        <tissue evidence="1">Whole animal</tissue>
    </source>
</reference>
<gene>
    <name evidence="1" type="ORF">DPMN_043076</name>
</gene>
<name>A0A9D4D233_DREPO</name>
<evidence type="ECO:0000313" key="1">
    <source>
        <dbReference type="EMBL" id="KAH3736506.1"/>
    </source>
</evidence>
<accession>A0A9D4D233</accession>
<evidence type="ECO:0000313" key="2">
    <source>
        <dbReference type="Proteomes" id="UP000828390"/>
    </source>
</evidence>
<protein>
    <submittedName>
        <fullName evidence="1">Uncharacterized protein</fullName>
    </submittedName>
</protein>
<reference evidence="1" key="2">
    <citation type="submission" date="2020-11" db="EMBL/GenBank/DDBJ databases">
        <authorList>
            <person name="McCartney M.A."/>
            <person name="Auch B."/>
            <person name="Kono T."/>
            <person name="Mallez S."/>
            <person name="Becker A."/>
            <person name="Gohl D.M."/>
            <person name="Silverstein K.A.T."/>
            <person name="Koren S."/>
            <person name="Bechman K.B."/>
            <person name="Herman A."/>
            <person name="Abrahante J.E."/>
            <person name="Garbe J."/>
        </authorList>
    </citation>
    <scope>NUCLEOTIDE SEQUENCE</scope>
    <source>
        <strain evidence="1">Duluth1</strain>
        <tissue evidence="1">Whole animal</tissue>
    </source>
</reference>
<sequence length="111" mass="12599">MPTVNDHFDNESLVLYVYYSDVRHFLQAQSSRLQAPGDIGRITSRVYARHGNVTNCLTFDYRLDGGDLIEFKVYRRPITELSKIDGDCVDVNGLVLLTSVKGTNENGWKKT</sequence>
<dbReference type="Gene3D" id="2.60.120.200">
    <property type="match status" value="1"/>
</dbReference>
<dbReference type="AlphaFoldDB" id="A0A9D4D233"/>
<comment type="caution">
    <text evidence="1">The sequence shown here is derived from an EMBL/GenBank/DDBJ whole genome shotgun (WGS) entry which is preliminary data.</text>
</comment>
<dbReference type="EMBL" id="JAIWYP010000011">
    <property type="protein sequence ID" value="KAH3736506.1"/>
    <property type="molecule type" value="Genomic_DNA"/>
</dbReference>
<keyword evidence="2" id="KW-1185">Reference proteome</keyword>
<organism evidence="1 2">
    <name type="scientific">Dreissena polymorpha</name>
    <name type="common">Zebra mussel</name>
    <name type="synonym">Mytilus polymorpha</name>
    <dbReference type="NCBI Taxonomy" id="45954"/>
    <lineage>
        <taxon>Eukaryota</taxon>
        <taxon>Metazoa</taxon>
        <taxon>Spiralia</taxon>
        <taxon>Lophotrochozoa</taxon>
        <taxon>Mollusca</taxon>
        <taxon>Bivalvia</taxon>
        <taxon>Autobranchia</taxon>
        <taxon>Heteroconchia</taxon>
        <taxon>Euheterodonta</taxon>
        <taxon>Imparidentia</taxon>
        <taxon>Neoheterodontei</taxon>
        <taxon>Myida</taxon>
        <taxon>Dreissenoidea</taxon>
        <taxon>Dreissenidae</taxon>
        <taxon>Dreissena</taxon>
    </lineage>
</organism>
<proteinExistence type="predicted"/>